<feature type="domain" description="CAAX prenyl protease 2/Lysostaphin resistance protein A-like" evidence="2">
    <location>
        <begin position="138"/>
        <end position="224"/>
    </location>
</feature>
<feature type="transmembrane region" description="Helical" evidence="1">
    <location>
        <begin position="305"/>
        <end position="330"/>
    </location>
</feature>
<feature type="transmembrane region" description="Helical" evidence="1">
    <location>
        <begin position="220"/>
        <end position="242"/>
    </location>
</feature>
<keyword evidence="1" id="KW-1133">Transmembrane helix</keyword>
<reference evidence="3 4" key="1">
    <citation type="submission" date="2015-09" db="EMBL/GenBank/DDBJ databases">
        <authorList>
            <consortium name="Pathogen Informatics"/>
        </authorList>
    </citation>
    <scope>NUCLEOTIDE SEQUENCE [LARGE SCALE GENOMIC DNA]</scope>
    <source>
        <strain evidence="3 4">2789STDY5834928</strain>
    </source>
</reference>
<evidence type="ECO:0000259" key="2">
    <source>
        <dbReference type="Pfam" id="PF02517"/>
    </source>
</evidence>
<dbReference type="GO" id="GO:0004175">
    <property type="term" value="F:endopeptidase activity"/>
    <property type="evidence" value="ECO:0007669"/>
    <property type="project" value="UniProtKB-ARBA"/>
</dbReference>
<dbReference type="EMBL" id="CZBY01000008">
    <property type="protein sequence ID" value="CUQ86322.1"/>
    <property type="molecule type" value="Genomic_DNA"/>
</dbReference>
<proteinExistence type="predicted"/>
<dbReference type="STRING" id="39492.ERS852540_01276"/>
<organism evidence="3 4">
    <name type="scientific">[Eubacterium] siraeum</name>
    <dbReference type="NCBI Taxonomy" id="39492"/>
    <lineage>
        <taxon>Bacteria</taxon>
        <taxon>Bacillati</taxon>
        <taxon>Bacillota</taxon>
        <taxon>Clostridia</taxon>
        <taxon>Eubacteriales</taxon>
        <taxon>Oscillospiraceae</taxon>
        <taxon>Oscillospiraceae incertae sedis</taxon>
    </lineage>
</organism>
<gene>
    <name evidence="3" type="ORF">ERS852540_01276</name>
</gene>
<keyword evidence="3" id="KW-0645">Protease</keyword>
<dbReference type="AlphaFoldDB" id="A0A174ZK22"/>
<feature type="transmembrane region" description="Helical" evidence="1">
    <location>
        <begin position="166"/>
        <end position="185"/>
    </location>
</feature>
<keyword evidence="1" id="KW-0472">Membrane</keyword>
<dbReference type="InterPro" id="IPR052710">
    <property type="entry name" value="CAAX_protease"/>
</dbReference>
<accession>A0A174ZK22</accession>
<name>A0A174ZK22_9FIRM</name>
<evidence type="ECO:0000256" key="1">
    <source>
        <dbReference type="SAM" id="Phobius"/>
    </source>
</evidence>
<dbReference type="PANTHER" id="PTHR36435">
    <property type="entry name" value="SLR1288 PROTEIN"/>
    <property type="match status" value="1"/>
</dbReference>
<feature type="transmembrane region" description="Helical" evidence="1">
    <location>
        <begin position="91"/>
        <end position="115"/>
    </location>
</feature>
<dbReference type="Pfam" id="PF02517">
    <property type="entry name" value="Rce1-like"/>
    <property type="match status" value="1"/>
</dbReference>
<feature type="transmembrane region" description="Helical" evidence="1">
    <location>
        <begin position="191"/>
        <end position="208"/>
    </location>
</feature>
<dbReference type="InterPro" id="IPR003675">
    <property type="entry name" value="Rce1/LyrA-like_dom"/>
</dbReference>
<dbReference type="PANTHER" id="PTHR36435:SF1">
    <property type="entry name" value="CAAX AMINO TERMINAL PROTEASE FAMILY PROTEIN"/>
    <property type="match status" value="1"/>
</dbReference>
<sequence length="331" mass="35745">MCAADFKSACGKAGLALIIIFAARCIADAAAWLIGTVMSGCDSQIVSSVQSLSSIIILYGLAIAVTARVFGYRFDKTVYKKPKRLGKAISWFVPMYGAGQIANIIVLAVSFLLIHNQSAVEDTLTPIVSSGTGSGAWYLAFLFIQMVILAPLFEEYWFRGVIQTSLMPYGNGFAILVSALCFGMAHGNIHQFCYTFIVGICLGYVRYATGSIMPTTIMHAMFNSIAAIAVVAVKTDIFVTAMSKVQKGSPVTSGEEAYLTVLMIYIVLVLIIALVGMGAAIGKLKNNRLYRPVNNYPELSKKQKFAAIAKNPIFIVGFLVCTAYIIVVMII</sequence>
<dbReference type="GO" id="GO:0080120">
    <property type="term" value="P:CAAX-box protein maturation"/>
    <property type="evidence" value="ECO:0007669"/>
    <property type="project" value="UniProtKB-ARBA"/>
</dbReference>
<keyword evidence="1" id="KW-0812">Transmembrane</keyword>
<keyword evidence="3" id="KW-0378">Hydrolase</keyword>
<protein>
    <submittedName>
        <fullName evidence="3">CAAX amino terminal protease self-immunity</fullName>
    </submittedName>
</protein>
<feature type="transmembrane region" description="Helical" evidence="1">
    <location>
        <begin position="51"/>
        <end position="70"/>
    </location>
</feature>
<dbReference type="OrthoDB" id="3429192at2"/>
<feature type="transmembrane region" description="Helical" evidence="1">
    <location>
        <begin position="135"/>
        <end position="154"/>
    </location>
</feature>
<feature type="transmembrane region" description="Helical" evidence="1">
    <location>
        <begin position="262"/>
        <end position="284"/>
    </location>
</feature>
<evidence type="ECO:0000313" key="3">
    <source>
        <dbReference type="EMBL" id="CUQ86322.1"/>
    </source>
</evidence>
<dbReference type="GO" id="GO:0006508">
    <property type="term" value="P:proteolysis"/>
    <property type="evidence" value="ECO:0007669"/>
    <property type="project" value="UniProtKB-KW"/>
</dbReference>
<dbReference type="Proteomes" id="UP000095662">
    <property type="component" value="Unassembled WGS sequence"/>
</dbReference>
<evidence type="ECO:0000313" key="4">
    <source>
        <dbReference type="Proteomes" id="UP000095662"/>
    </source>
</evidence>